<dbReference type="GO" id="GO:0006428">
    <property type="term" value="P:isoleucyl-tRNA aminoacylation"/>
    <property type="evidence" value="ECO:0007669"/>
    <property type="project" value="InterPro"/>
</dbReference>
<keyword evidence="3" id="KW-0067">ATP-binding</keyword>
<dbReference type="Gene3D" id="1.10.730.20">
    <property type="match status" value="1"/>
</dbReference>
<dbReference type="GO" id="GO:0005524">
    <property type="term" value="F:ATP binding"/>
    <property type="evidence" value="ECO:0007669"/>
    <property type="project" value="UniProtKB-KW"/>
</dbReference>
<dbReference type="InterPro" id="IPR014729">
    <property type="entry name" value="Rossmann-like_a/b/a_fold"/>
</dbReference>
<dbReference type="PANTHER" id="PTHR42765:SF1">
    <property type="entry name" value="ISOLEUCINE--TRNA LIGASE, MITOCHONDRIAL"/>
    <property type="match status" value="1"/>
</dbReference>
<evidence type="ECO:0000259" key="6">
    <source>
        <dbReference type="Pfam" id="PF00133"/>
    </source>
</evidence>
<dbReference type="AlphaFoldDB" id="X1EHP7"/>
<dbReference type="Pfam" id="PF00133">
    <property type="entry name" value="tRNA-synt_1"/>
    <property type="match status" value="1"/>
</dbReference>
<dbReference type="PRINTS" id="PR00984">
    <property type="entry name" value="TRNASYNTHILE"/>
</dbReference>
<proteinExistence type="predicted"/>
<keyword evidence="1" id="KW-0436">Ligase</keyword>
<dbReference type="FunFam" id="3.40.50.620:FF:000305">
    <property type="entry name" value="Isoleucine--tRNA ligase"/>
    <property type="match status" value="1"/>
</dbReference>
<dbReference type="PANTHER" id="PTHR42765">
    <property type="entry name" value="SOLEUCYL-TRNA SYNTHETASE"/>
    <property type="match status" value="1"/>
</dbReference>
<accession>X1EHP7</accession>
<evidence type="ECO:0000256" key="2">
    <source>
        <dbReference type="ARBA" id="ARBA00022741"/>
    </source>
</evidence>
<dbReference type="SUPFAM" id="SSF52374">
    <property type="entry name" value="Nucleotidylyl transferase"/>
    <property type="match status" value="1"/>
</dbReference>
<keyword evidence="5" id="KW-0030">Aminoacyl-tRNA synthetase</keyword>
<feature type="domain" description="Aminoacyl-tRNA synthetase class Ia" evidence="6">
    <location>
        <begin position="4"/>
        <end position="155"/>
    </location>
</feature>
<feature type="non-terminal residue" evidence="7">
    <location>
        <position position="181"/>
    </location>
</feature>
<organism evidence="7">
    <name type="scientific">marine sediment metagenome</name>
    <dbReference type="NCBI Taxonomy" id="412755"/>
    <lineage>
        <taxon>unclassified sequences</taxon>
        <taxon>metagenomes</taxon>
        <taxon>ecological metagenomes</taxon>
    </lineage>
</organism>
<dbReference type="InterPro" id="IPR002301">
    <property type="entry name" value="Ile-tRNA-ligase"/>
</dbReference>
<evidence type="ECO:0000256" key="5">
    <source>
        <dbReference type="ARBA" id="ARBA00023146"/>
    </source>
</evidence>
<protein>
    <recommendedName>
        <fullName evidence="6">Aminoacyl-tRNA synthetase class Ia domain-containing protein</fullName>
    </recommendedName>
</protein>
<dbReference type="Gene3D" id="3.40.50.620">
    <property type="entry name" value="HUPs"/>
    <property type="match status" value="1"/>
</dbReference>
<keyword evidence="4" id="KW-0648">Protein biosynthesis</keyword>
<dbReference type="EMBL" id="BARU01012972">
    <property type="protein sequence ID" value="GAH32117.1"/>
    <property type="molecule type" value="Genomic_DNA"/>
</dbReference>
<name>X1EHP7_9ZZZZ</name>
<evidence type="ECO:0000256" key="3">
    <source>
        <dbReference type="ARBA" id="ARBA00022840"/>
    </source>
</evidence>
<dbReference type="InterPro" id="IPR002300">
    <property type="entry name" value="aa-tRNA-synth_Ia"/>
</dbReference>
<dbReference type="GO" id="GO:0004822">
    <property type="term" value="F:isoleucine-tRNA ligase activity"/>
    <property type="evidence" value="ECO:0007669"/>
    <property type="project" value="InterPro"/>
</dbReference>
<dbReference type="GO" id="GO:0005829">
    <property type="term" value="C:cytosol"/>
    <property type="evidence" value="ECO:0007669"/>
    <property type="project" value="TreeGrafter"/>
</dbReference>
<evidence type="ECO:0000256" key="1">
    <source>
        <dbReference type="ARBA" id="ARBA00022598"/>
    </source>
</evidence>
<comment type="caution">
    <text evidence="7">The sequence shown here is derived from an EMBL/GenBank/DDBJ whole genome shotgun (WGS) entry which is preliminary data.</text>
</comment>
<evidence type="ECO:0000313" key="7">
    <source>
        <dbReference type="EMBL" id="GAH32117.1"/>
    </source>
</evidence>
<keyword evidence="2" id="KW-0547">Nucleotide-binding</keyword>
<gene>
    <name evidence="7" type="ORF">S03H2_23661</name>
</gene>
<sequence length="181" mass="20526">MERVARIVSNLGTDAWFTKNVDELLGKKIRCPACKGEEFVKEEDIIDVWFDSGISHQAVLARYKELRFPASLYLEGSDQHRGWFQTALLTSIPLTGKAPYLKVLTHGFVVDGEGKKMSKSKGNVITPEEIIQEYGAEILRLWVASCNYTDDVRISPRILTGIADAYRKIRNTLRFLIGNLY</sequence>
<reference evidence="7" key="1">
    <citation type="journal article" date="2014" name="Front. Microbiol.">
        <title>High frequency of phylogenetically diverse reductive dehalogenase-homologous genes in deep subseafloor sedimentary metagenomes.</title>
        <authorList>
            <person name="Kawai M."/>
            <person name="Futagami T."/>
            <person name="Toyoda A."/>
            <person name="Takaki Y."/>
            <person name="Nishi S."/>
            <person name="Hori S."/>
            <person name="Arai W."/>
            <person name="Tsubouchi T."/>
            <person name="Morono Y."/>
            <person name="Uchiyama I."/>
            <person name="Ito T."/>
            <person name="Fujiyama A."/>
            <person name="Inagaki F."/>
            <person name="Takami H."/>
        </authorList>
    </citation>
    <scope>NUCLEOTIDE SEQUENCE</scope>
    <source>
        <strain evidence="7">Expedition CK06-06</strain>
    </source>
</reference>
<dbReference type="InterPro" id="IPR050081">
    <property type="entry name" value="Ile-tRNA_ligase"/>
</dbReference>
<evidence type="ECO:0000256" key="4">
    <source>
        <dbReference type="ARBA" id="ARBA00022917"/>
    </source>
</evidence>